<proteinExistence type="predicted"/>
<name>A0ACB0Y580_MELEN</name>
<gene>
    <name evidence="1" type="ORF">MENTE1834_LOCUS7589</name>
</gene>
<evidence type="ECO:0000313" key="2">
    <source>
        <dbReference type="Proteomes" id="UP001497535"/>
    </source>
</evidence>
<comment type="caution">
    <text evidence="1">The sequence shown here is derived from an EMBL/GenBank/DDBJ whole genome shotgun (WGS) entry which is preliminary data.</text>
</comment>
<dbReference type="Proteomes" id="UP001497535">
    <property type="component" value="Unassembled WGS sequence"/>
</dbReference>
<organism evidence="1 2">
    <name type="scientific">Meloidogyne enterolobii</name>
    <name type="common">Root-knot nematode worm</name>
    <name type="synonym">Meloidogyne mayaguensis</name>
    <dbReference type="NCBI Taxonomy" id="390850"/>
    <lineage>
        <taxon>Eukaryota</taxon>
        <taxon>Metazoa</taxon>
        <taxon>Ecdysozoa</taxon>
        <taxon>Nematoda</taxon>
        <taxon>Chromadorea</taxon>
        <taxon>Rhabditida</taxon>
        <taxon>Tylenchina</taxon>
        <taxon>Tylenchomorpha</taxon>
        <taxon>Tylenchoidea</taxon>
        <taxon>Meloidogynidae</taxon>
        <taxon>Meloidogyninae</taxon>
        <taxon>Meloidogyne</taxon>
    </lineage>
</organism>
<accession>A0ACB0Y580</accession>
<keyword evidence="2" id="KW-1185">Reference proteome</keyword>
<reference evidence="1" key="1">
    <citation type="submission" date="2023-11" db="EMBL/GenBank/DDBJ databases">
        <authorList>
            <person name="Poullet M."/>
        </authorList>
    </citation>
    <scope>NUCLEOTIDE SEQUENCE</scope>
    <source>
        <strain evidence="1">E1834</strain>
    </source>
</reference>
<protein>
    <submittedName>
        <fullName evidence="1">Uncharacterized protein</fullName>
    </submittedName>
</protein>
<sequence length="191" mass="22991">MTFLSKFSQKSTMSVISRIRSLPVTSSTSTLQSLCFVQIVPLRYLTYDHLPVPPPAKIQMKPPPNEKGHFHYERSWSRDKRYKPQINSNTTFRFLFHNLEHDFELWPILFLFSVSCTLVLIIGFYATRRIEIWYDRSTKIPPWDWSRIREDYWKYPTQIYDPYGYSHQRLFIMEKLQDKLLEAARERGTRT</sequence>
<dbReference type="EMBL" id="CAVMJV010000005">
    <property type="protein sequence ID" value="CAK5031652.1"/>
    <property type="molecule type" value="Genomic_DNA"/>
</dbReference>
<evidence type="ECO:0000313" key="1">
    <source>
        <dbReference type="EMBL" id="CAK5031652.1"/>
    </source>
</evidence>